<keyword evidence="6" id="KW-1185">Reference proteome</keyword>
<name>A0A315W2A6_GAMAF</name>
<keyword evidence="2" id="KW-0597">Phosphoprotein</keyword>
<dbReference type="Pfam" id="PF25332">
    <property type="entry name" value="C2_PACS_N"/>
    <property type="match status" value="1"/>
</dbReference>
<evidence type="ECO:0000256" key="1">
    <source>
        <dbReference type="ARBA" id="ARBA00008590"/>
    </source>
</evidence>
<dbReference type="EMBL" id="NHOQ01000739">
    <property type="protein sequence ID" value="PWA28923.1"/>
    <property type="molecule type" value="Genomic_DNA"/>
</dbReference>
<proteinExistence type="inferred from homology"/>
<dbReference type="Proteomes" id="UP000250572">
    <property type="component" value="Unassembled WGS sequence"/>
</dbReference>
<dbReference type="InterPro" id="IPR019381">
    <property type="entry name" value="PACS1/2_C"/>
</dbReference>
<evidence type="ECO:0000313" key="6">
    <source>
        <dbReference type="Proteomes" id="UP000250572"/>
    </source>
</evidence>
<accession>A0A315W2A6</accession>
<feature type="domain" description="Phosphofurin acidic cluster sorting protein 1/2 N-terminal C2" evidence="4">
    <location>
        <begin position="589"/>
        <end position="668"/>
    </location>
</feature>
<dbReference type="GO" id="GO:0044325">
    <property type="term" value="F:transmembrane transporter binding"/>
    <property type="evidence" value="ECO:0007669"/>
    <property type="project" value="TreeGrafter"/>
</dbReference>
<feature type="compositionally biased region" description="Basic and acidic residues" evidence="3">
    <location>
        <begin position="452"/>
        <end position="473"/>
    </location>
</feature>
<comment type="caution">
    <text evidence="5">The sequence shown here is derived from an EMBL/GenBank/DDBJ whole genome shotgun (WGS) entry which is preliminary data.</text>
</comment>
<protein>
    <recommendedName>
        <fullName evidence="4">Phosphofurin acidic cluster sorting protein 1/2 N-terminal C2 domain-containing protein</fullName>
    </recommendedName>
</protein>
<feature type="region of interest" description="Disordered" evidence="3">
    <location>
        <begin position="448"/>
        <end position="473"/>
    </location>
</feature>
<sequence length="748" mass="83964">MVVTCPSLGSTCRKHTLSHASSSAWHPSSLLSSLVRIPHLRRRNVADRSSRCHMVRIPESGSVYFSSVTLCCCSASDVTWHTPSYKIHFCLVNQQNNFPKVLRLNKMMFGKRETGLSREIKNTELSFSAGVMSFYGDPVRSDLIGVRKTLWSEQAFVAKLCKERLEQEGNGNRGNIDLQGTRDDEVRSRLSSRRLRGCPHSRFVRDFQKGSALSQLIDVGFENRLSQKKEWFDFRLSLQTARKAERGLRVTGENMQKDPGPGIEPLAARQQRYQLRHCAAPALICCTTPSEDGGQPEPHRSLNADVTSIPITCSGCNTCSLHVHSKARRCAITFAKCSMPEPHSFSPPVSQVSDMQKTSPSLWPPPEAHCLSQNCQRLVEEKQSRLPSFLTHSVLQPGWISSERASDEERHSWVLMLSWGGDGSGGGEAEPSFGGGALLPDALRRQIPVPSDKIERENTDGHEEREKTKRRTLEEGNNRFAAHQQLSLAFLFALIDNDVQWLPLRRRDGILRRRARTGKPRLQGERLRVCTAESSQRFHQRLKNSCPFQRVEREHLERDESGKCCDFFSCQKMPAALTSSRQLIQTGGKGSKRILRSNEILLSSAGLTETDLQLTFSLQYPHFLKRDANKLQIMLQRRKRYKNRTILGYKTLALGLINMAEIGAQKAQKRGRMQTSSGNGYAPEDALKLATTLSSAWNYKSGISSDRTCHPVSDCQLGWEAFPLLNGGGFQPRKAQVVLYCRAPCSLG</sequence>
<dbReference type="InterPro" id="IPR057541">
    <property type="entry name" value="PACS1/2_N"/>
</dbReference>
<dbReference type="AlphaFoldDB" id="A0A315W2A6"/>
<evidence type="ECO:0000256" key="2">
    <source>
        <dbReference type="ARBA" id="ARBA00022553"/>
    </source>
</evidence>
<comment type="similarity">
    <text evidence="1">Belongs to the PACS family.</text>
</comment>
<evidence type="ECO:0000259" key="4">
    <source>
        <dbReference type="Pfam" id="PF25332"/>
    </source>
</evidence>
<gene>
    <name evidence="5" type="ORF">CCH79_00012826</name>
</gene>
<dbReference type="GO" id="GO:0072659">
    <property type="term" value="P:protein localization to plasma membrane"/>
    <property type="evidence" value="ECO:0007669"/>
    <property type="project" value="TreeGrafter"/>
</dbReference>
<reference evidence="5 6" key="1">
    <citation type="journal article" date="2018" name="G3 (Bethesda)">
        <title>A High-Quality Reference Genome for the Invasive Mosquitofish Gambusia affinis Using a Chicago Library.</title>
        <authorList>
            <person name="Hoffberg S.L."/>
            <person name="Troendle N.J."/>
            <person name="Glenn T.C."/>
            <person name="Mahmud O."/>
            <person name="Louha S."/>
            <person name="Chalopin D."/>
            <person name="Bennetzen J.L."/>
            <person name="Mauricio R."/>
        </authorList>
    </citation>
    <scope>NUCLEOTIDE SEQUENCE [LARGE SCALE GENOMIC DNA]</scope>
    <source>
        <strain evidence="5">NE01/NJP1002.9</strain>
        <tissue evidence="5">Muscle</tissue>
    </source>
</reference>
<organism evidence="5 6">
    <name type="scientific">Gambusia affinis</name>
    <name type="common">Western mosquitofish</name>
    <name type="synonym">Heterandria affinis</name>
    <dbReference type="NCBI Taxonomy" id="33528"/>
    <lineage>
        <taxon>Eukaryota</taxon>
        <taxon>Metazoa</taxon>
        <taxon>Chordata</taxon>
        <taxon>Craniata</taxon>
        <taxon>Vertebrata</taxon>
        <taxon>Euteleostomi</taxon>
        <taxon>Actinopterygii</taxon>
        <taxon>Neopterygii</taxon>
        <taxon>Teleostei</taxon>
        <taxon>Neoteleostei</taxon>
        <taxon>Acanthomorphata</taxon>
        <taxon>Ovalentaria</taxon>
        <taxon>Atherinomorphae</taxon>
        <taxon>Cyprinodontiformes</taxon>
        <taxon>Poeciliidae</taxon>
        <taxon>Poeciliinae</taxon>
        <taxon>Gambusia</taxon>
    </lineage>
</organism>
<evidence type="ECO:0000256" key="3">
    <source>
        <dbReference type="SAM" id="MobiDB-lite"/>
    </source>
</evidence>
<dbReference type="PANTHER" id="PTHR13280">
    <property type="entry name" value="PHOSPHOFURIN ACIDIC CLUSTER SORTING PROTEIN"/>
    <property type="match status" value="1"/>
</dbReference>
<dbReference type="PANTHER" id="PTHR13280:SF16">
    <property type="entry name" value="PHOSPHOFURIN ACIDIC CLUSTER SORTING PROTEIN 1"/>
    <property type="match status" value="1"/>
</dbReference>
<evidence type="ECO:0000313" key="5">
    <source>
        <dbReference type="EMBL" id="PWA28923.1"/>
    </source>
</evidence>